<evidence type="ECO:0000313" key="2">
    <source>
        <dbReference type="EMBL" id="MDR8019720.1"/>
    </source>
</evidence>
<feature type="transmembrane region" description="Helical" evidence="1">
    <location>
        <begin position="103"/>
        <end position="125"/>
    </location>
</feature>
<evidence type="ECO:0000256" key="1">
    <source>
        <dbReference type="SAM" id="Phobius"/>
    </source>
</evidence>
<reference evidence="2 3" key="1">
    <citation type="submission" date="2023-09" db="EMBL/GenBank/DDBJ databases">
        <title>Description of three actinobacteria isolated from air of manufacturing shop in a pharmaceutical factory.</title>
        <authorList>
            <person name="Zhang D.-F."/>
        </authorList>
    </citation>
    <scope>NUCLEOTIDE SEQUENCE [LARGE SCALE GENOMIC DNA]</scope>
    <source>
        <strain evidence="2 3">LY-0111</strain>
    </source>
</reference>
<dbReference type="RefSeq" id="WP_310548708.1">
    <property type="nucleotide sequence ID" value="NZ_JAVKGR010000010.1"/>
</dbReference>
<keyword evidence="1" id="KW-0812">Transmembrane</keyword>
<feature type="transmembrane region" description="Helical" evidence="1">
    <location>
        <begin position="26"/>
        <end position="51"/>
    </location>
</feature>
<evidence type="ECO:0000313" key="3">
    <source>
        <dbReference type="Proteomes" id="UP001251870"/>
    </source>
</evidence>
<proteinExistence type="predicted"/>
<keyword evidence="1" id="KW-0472">Membrane</keyword>
<keyword evidence="1" id="KW-1133">Transmembrane helix</keyword>
<comment type="caution">
    <text evidence="2">The sequence shown here is derived from an EMBL/GenBank/DDBJ whole genome shotgun (WGS) entry which is preliminary data.</text>
</comment>
<feature type="transmembrane region" description="Helical" evidence="1">
    <location>
        <begin position="57"/>
        <end position="79"/>
    </location>
</feature>
<dbReference type="EMBL" id="JAVKGR010000010">
    <property type="protein sequence ID" value="MDR8019720.1"/>
    <property type="molecule type" value="Genomic_DNA"/>
</dbReference>
<protein>
    <submittedName>
        <fullName evidence="2">Uncharacterized protein</fullName>
    </submittedName>
</protein>
<dbReference type="Proteomes" id="UP001251870">
    <property type="component" value="Unassembled WGS sequence"/>
</dbReference>
<organism evidence="2 3">
    <name type="scientific">Nesterenkonia aerolata</name>
    <dbReference type="NCBI Taxonomy" id="3074079"/>
    <lineage>
        <taxon>Bacteria</taxon>
        <taxon>Bacillati</taxon>
        <taxon>Actinomycetota</taxon>
        <taxon>Actinomycetes</taxon>
        <taxon>Micrococcales</taxon>
        <taxon>Micrococcaceae</taxon>
        <taxon>Nesterenkonia</taxon>
    </lineage>
</organism>
<feature type="transmembrane region" description="Helical" evidence="1">
    <location>
        <begin position="137"/>
        <end position="158"/>
    </location>
</feature>
<sequence>MRTETPSPTSTRSAWGRSRFGGGQTALITASLLGGLVLAALFSLVLGALVAAEHLGLFLIIGTAVMAPVACAGVWATLVDRSTVRGAVSRPERTIENDWFDKAAVRCFYTVGIILGPAIPLFLIAEARQWWPAPPTSLVLTAVLLLIWGAWAVHYQLIKRAES</sequence>
<accession>A0ABU2DTV8</accession>
<keyword evidence="3" id="KW-1185">Reference proteome</keyword>
<name>A0ABU2DTV8_9MICC</name>
<gene>
    <name evidence="2" type="ORF">RIL96_09105</name>
</gene>